<keyword evidence="2" id="KW-0472">Membrane</keyword>
<feature type="region of interest" description="Disordered" evidence="1">
    <location>
        <begin position="1"/>
        <end position="29"/>
    </location>
</feature>
<reference evidence="4" key="1">
    <citation type="journal article" date="2019" name="Int. J. Syst. Evol. Microbiol.">
        <title>The Global Catalogue of Microorganisms (GCM) 10K type strain sequencing project: providing services to taxonomists for standard genome sequencing and annotation.</title>
        <authorList>
            <consortium name="The Broad Institute Genomics Platform"/>
            <consortium name="The Broad Institute Genome Sequencing Center for Infectious Disease"/>
            <person name="Wu L."/>
            <person name="Ma J."/>
        </authorList>
    </citation>
    <scope>NUCLEOTIDE SEQUENCE [LARGE SCALE GENOMIC DNA]</scope>
    <source>
        <strain evidence="4">JCM 13249</strain>
    </source>
</reference>
<dbReference type="Proteomes" id="UP001500655">
    <property type="component" value="Unassembled WGS sequence"/>
</dbReference>
<feature type="transmembrane region" description="Helical" evidence="2">
    <location>
        <begin position="42"/>
        <end position="73"/>
    </location>
</feature>
<dbReference type="EMBL" id="BAAALS010000033">
    <property type="protein sequence ID" value="GAA1772739.1"/>
    <property type="molecule type" value="Genomic_DNA"/>
</dbReference>
<keyword evidence="4" id="KW-1185">Reference proteome</keyword>
<proteinExistence type="predicted"/>
<comment type="caution">
    <text evidence="3">The sequence shown here is derived from an EMBL/GenBank/DDBJ whole genome shotgun (WGS) entry which is preliminary data.</text>
</comment>
<evidence type="ECO:0000256" key="1">
    <source>
        <dbReference type="SAM" id="MobiDB-lite"/>
    </source>
</evidence>
<evidence type="ECO:0000256" key="2">
    <source>
        <dbReference type="SAM" id="Phobius"/>
    </source>
</evidence>
<feature type="transmembrane region" description="Helical" evidence="2">
    <location>
        <begin position="182"/>
        <end position="206"/>
    </location>
</feature>
<organism evidence="3 4">
    <name type="scientific">Luedemannella helvata</name>
    <dbReference type="NCBI Taxonomy" id="349315"/>
    <lineage>
        <taxon>Bacteria</taxon>
        <taxon>Bacillati</taxon>
        <taxon>Actinomycetota</taxon>
        <taxon>Actinomycetes</taxon>
        <taxon>Micromonosporales</taxon>
        <taxon>Micromonosporaceae</taxon>
        <taxon>Luedemannella</taxon>
    </lineage>
</organism>
<keyword evidence="2" id="KW-1133">Transmembrane helix</keyword>
<feature type="transmembrane region" description="Helical" evidence="2">
    <location>
        <begin position="126"/>
        <end position="148"/>
    </location>
</feature>
<name>A0ABP4X882_9ACTN</name>
<evidence type="ECO:0000313" key="4">
    <source>
        <dbReference type="Proteomes" id="UP001500655"/>
    </source>
</evidence>
<keyword evidence="2" id="KW-0812">Transmembrane</keyword>
<protein>
    <recommendedName>
        <fullName evidence="5">DUF4013 domain-containing protein</fullName>
    </recommendedName>
</protein>
<gene>
    <name evidence="3" type="ORF">GCM10009681_50330</name>
</gene>
<evidence type="ECO:0000313" key="3">
    <source>
        <dbReference type="EMBL" id="GAA1772739.1"/>
    </source>
</evidence>
<feature type="transmembrane region" description="Helical" evidence="2">
    <location>
        <begin position="93"/>
        <end position="114"/>
    </location>
</feature>
<accession>A0ABP4X882</accession>
<sequence length="218" mass="22365">MMAGMPTRRRDPSNLPEPDSGDEPEIGAGRDWRDTLRNGADLALAGIVTFVLAVPIITAGAALATASAAMAHFCRIERFPSAGESARRFGRAILPGLGASLVACVLIWLFAIDLRLLREGTVPGGPALIAATTVVAVLVLGVVGLTLVEVGRAGGAGWRSAARAAVDVALRKPAVALAEGGVLALAVLLAVLIPVCAPILLGYALFALHVVARRFLPA</sequence>
<evidence type="ECO:0008006" key="5">
    <source>
        <dbReference type="Google" id="ProtNLM"/>
    </source>
</evidence>